<reference evidence="2 3" key="1">
    <citation type="submission" date="2020-08" db="EMBL/GenBank/DDBJ databases">
        <title>Genomic Encyclopedia of Type Strains, Phase IV (KMG-IV): sequencing the most valuable type-strain genomes for metagenomic binning, comparative biology and taxonomic classification.</title>
        <authorList>
            <person name="Goeker M."/>
        </authorList>
    </citation>
    <scope>NUCLEOTIDE SEQUENCE [LARGE SCALE GENOMIC DNA]</scope>
    <source>
        <strain evidence="2 3">DSM 23562</strain>
    </source>
</reference>
<keyword evidence="2" id="KW-0223">Dioxygenase</keyword>
<organism evidence="2 3">
    <name type="scientific">Armatimonas rosea</name>
    <dbReference type="NCBI Taxonomy" id="685828"/>
    <lineage>
        <taxon>Bacteria</taxon>
        <taxon>Bacillati</taxon>
        <taxon>Armatimonadota</taxon>
        <taxon>Armatimonadia</taxon>
        <taxon>Armatimonadales</taxon>
        <taxon>Armatimonadaceae</taxon>
        <taxon>Armatimonas</taxon>
    </lineage>
</organism>
<dbReference type="GO" id="GO:0051213">
    <property type="term" value="F:dioxygenase activity"/>
    <property type="evidence" value="ECO:0007669"/>
    <property type="project" value="UniProtKB-KW"/>
</dbReference>
<accession>A0A7W9SX53</accession>
<dbReference type="InterPro" id="IPR037523">
    <property type="entry name" value="VOC_core"/>
</dbReference>
<dbReference type="Gene3D" id="3.10.180.10">
    <property type="entry name" value="2,3-Dihydroxybiphenyl 1,2-Dioxygenase, domain 1"/>
    <property type="match status" value="1"/>
</dbReference>
<evidence type="ECO:0000259" key="1">
    <source>
        <dbReference type="PROSITE" id="PS51819"/>
    </source>
</evidence>
<proteinExistence type="predicted"/>
<dbReference type="AlphaFoldDB" id="A0A7W9SX53"/>
<keyword evidence="3" id="KW-1185">Reference proteome</keyword>
<dbReference type="CDD" id="cd06587">
    <property type="entry name" value="VOC"/>
    <property type="match status" value="1"/>
</dbReference>
<dbReference type="SUPFAM" id="SSF54593">
    <property type="entry name" value="Glyoxalase/Bleomycin resistance protein/Dihydroxybiphenyl dioxygenase"/>
    <property type="match status" value="1"/>
</dbReference>
<protein>
    <submittedName>
        <fullName evidence="2">Catechol-2,3-dioxygenase</fullName>
    </submittedName>
</protein>
<keyword evidence="2" id="KW-0560">Oxidoreductase</keyword>
<dbReference type="InterPro" id="IPR029068">
    <property type="entry name" value="Glyas_Bleomycin-R_OHBP_Dase"/>
</dbReference>
<evidence type="ECO:0000313" key="2">
    <source>
        <dbReference type="EMBL" id="MBB6053548.1"/>
    </source>
</evidence>
<dbReference type="RefSeq" id="WP_184203638.1">
    <property type="nucleotide sequence ID" value="NZ_JACHGW010000007.1"/>
</dbReference>
<name>A0A7W9SX53_ARMRO</name>
<feature type="domain" description="VOC" evidence="1">
    <location>
        <begin position="2"/>
        <end position="117"/>
    </location>
</feature>
<dbReference type="PROSITE" id="PS51819">
    <property type="entry name" value="VOC"/>
    <property type="match status" value="1"/>
</dbReference>
<evidence type="ECO:0000313" key="3">
    <source>
        <dbReference type="Proteomes" id="UP000520814"/>
    </source>
</evidence>
<comment type="caution">
    <text evidence="2">The sequence shown here is derived from an EMBL/GenBank/DDBJ whole genome shotgun (WGS) entry which is preliminary data.</text>
</comment>
<dbReference type="EMBL" id="JACHGW010000007">
    <property type="protein sequence ID" value="MBB6053548.1"/>
    <property type="molecule type" value="Genomic_DNA"/>
</dbReference>
<gene>
    <name evidence="2" type="ORF">HNQ39_005383</name>
</gene>
<sequence length="213" mass="23924">MSFRALELGTADLKRARQFWVETMGLEELSSGPDFVTLAAGETRWTLWQSPTPLACAHFAFNVPENQFDAAVEWLRERVPLLASADGSETVFDFTHWNAHAVYFKDPDGNIAELIARHTLPSSRREQFELLGISEIGRVTSVVEQQRRYLNSPPYSLPDYCEGSETFRPVGDEEGLVILVQVGRPWYPDNTQLAAPVPFRVTFQSGAVYEGLA</sequence>
<dbReference type="Proteomes" id="UP000520814">
    <property type="component" value="Unassembled WGS sequence"/>
</dbReference>